<dbReference type="KEGG" id="mng:MNEG_7981"/>
<keyword evidence="2" id="KW-1185">Reference proteome</keyword>
<accession>A0A0D2M9I8</accession>
<name>A0A0D2M9I8_9CHLO</name>
<evidence type="ECO:0000313" key="1">
    <source>
        <dbReference type="EMBL" id="KIY99979.1"/>
    </source>
</evidence>
<reference evidence="1 2" key="1">
    <citation type="journal article" date="2013" name="BMC Genomics">
        <title>Reconstruction of the lipid metabolism for the microalga Monoraphidium neglectum from its genome sequence reveals characteristics suitable for biofuel production.</title>
        <authorList>
            <person name="Bogen C."/>
            <person name="Al-Dilaimi A."/>
            <person name="Albersmeier A."/>
            <person name="Wichmann J."/>
            <person name="Grundmann M."/>
            <person name="Rupp O."/>
            <person name="Lauersen K.J."/>
            <person name="Blifernez-Klassen O."/>
            <person name="Kalinowski J."/>
            <person name="Goesmann A."/>
            <person name="Mussgnug J.H."/>
            <person name="Kruse O."/>
        </authorList>
    </citation>
    <scope>NUCLEOTIDE SEQUENCE [LARGE SCALE GENOMIC DNA]</scope>
    <source>
        <strain evidence="1 2">SAG 48.87</strain>
    </source>
</reference>
<dbReference type="AlphaFoldDB" id="A0A0D2M9I8"/>
<dbReference type="GeneID" id="25740857"/>
<protein>
    <submittedName>
        <fullName evidence="1">Uncharacterized protein</fullName>
    </submittedName>
</protein>
<proteinExistence type="predicted"/>
<sequence>MLVLGKISALPPFEPRRTLEGLLDPRELWSTLKAAAFAARGWLGTNPWKALTGAYTSGTLTKLDVRAWSKILAANLEPVADVYPGRWRRSALSPIQWFTFMLNPPDEATIRLMFAEGQADGEADMPA</sequence>
<dbReference type="EMBL" id="KK101687">
    <property type="protein sequence ID" value="KIY99979.1"/>
    <property type="molecule type" value="Genomic_DNA"/>
</dbReference>
<gene>
    <name evidence="1" type="ORF">MNEG_7981</name>
</gene>
<organism evidence="1 2">
    <name type="scientific">Monoraphidium neglectum</name>
    <dbReference type="NCBI Taxonomy" id="145388"/>
    <lineage>
        <taxon>Eukaryota</taxon>
        <taxon>Viridiplantae</taxon>
        <taxon>Chlorophyta</taxon>
        <taxon>core chlorophytes</taxon>
        <taxon>Chlorophyceae</taxon>
        <taxon>CS clade</taxon>
        <taxon>Sphaeropleales</taxon>
        <taxon>Selenastraceae</taxon>
        <taxon>Monoraphidium</taxon>
    </lineage>
</organism>
<dbReference type="RefSeq" id="XP_013898999.1">
    <property type="nucleotide sequence ID" value="XM_014043545.1"/>
</dbReference>
<evidence type="ECO:0000313" key="2">
    <source>
        <dbReference type="Proteomes" id="UP000054498"/>
    </source>
</evidence>
<dbReference type="Proteomes" id="UP000054498">
    <property type="component" value="Unassembled WGS sequence"/>
</dbReference>